<comment type="catalytic activity">
    <reaction evidence="6">
        <text>L-methionyl-[protein] + [thioredoxin]-disulfide + H2O = L-methionyl-(S)-S-oxide-[protein] + [thioredoxin]-dithiol</text>
        <dbReference type="Rhea" id="RHEA:14217"/>
        <dbReference type="Rhea" id="RHEA-COMP:10698"/>
        <dbReference type="Rhea" id="RHEA-COMP:10700"/>
        <dbReference type="Rhea" id="RHEA-COMP:12313"/>
        <dbReference type="Rhea" id="RHEA-COMP:12315"/>
        <dbReference type="ChEBI" id="CHEBI:15377"/>
        <dbReference type="ChEBI" id="CHEBI:16044"/>
        <dbReference type="ChEBI" id="CHEBI:29950"/>
        <dbReference type="ChEBI" id="CHEBI:44120"/>
        <dbReference type="ChEBI" id="CHEBI:50058"/>
        <dbReference type="EC" id="1.8.4.11"/>
    </reaction>
</comment>
<evidence type="ECO:0000259" key="9">
    <source>
        <dbReference type="Pfam" id="PF01625"/>
    </source>
</evidence>
<evidence type="ECO:0000256" key="2">
    <source>
        <dbReference type="ARBA" id="ARBA00012502"/>
    </source>
</evidence>
<evidence type="ECO:0000313" key="11">
    <source>
        <dbReference type="Proteomes" id="UP001180020"/>
    </source>
</evidence>
<comment type="catalytic activity">
    <reaction evidence="7">
        <text>[thioredoxin]-disulfide + L-methionine + H2O = L-methionine (S)-S-oxide + [thioredoxin]-dithiol</text>
        <dbReference type="Rhea" id="RHEA:19993"/>
        <dbReference type="Rhea" id="RHEA-COMP:10698"/>
        <dbReference type="Rhea" id="RHEA-COMP:10700"/>
        <dbReference type="ChEBI" id="CHEBI:15377"/>
        <dbReference type="ChEBI" id="CHEBI:29950"/>
        <dbReference type="ChEBI" id="CHEBI:50058"/>
        <dbReference type="ChEBI" id="CHEBI:57844"/>
        <dbReference type="ChEBI" id="CHEBI:58772"/>
        <dbReference type="EC" id="1.8.4.11"/>
    </reaction>
</comment>
<evidence type="ECO:0000256" key="1">
    <source>
        <dbReference type="ARBA" id="ARBA00005591"/>
    </source>
</evidence>
<evidence type="ECO:0000256" key="7">
    <source>
        <dbReference type="ARBA" id="ARBA00048782"/>
    </source>
</evidence>
<evidence type="ECO:0000313" key="10">
    <source>
        <dbReference type="EMBL" id="KAK1305921.1"/>
    </source>
</evidence>
<dbReference type="PANTHER" id="PTHR42799">
    <property type="entry name" value="MITOCHONDRIAL PEPTIDE METHIONINE SULFOXIDE REDUCTASE"/>
    <property type="match status" value="1"/>
</dbReference>
<dbReference type="EMBL" id="JAUJYO010000010">
    <property type="protein sequence ID" value="KAK1305921.1"/>
    <property type="molecule type" value="Genomic_DNA"/>
</dbReference>
<evidence type="ECO:0000256" key="3">
    <source>
        <dbReference type="ARBA" id="ARBA00023002"/>
    </source>
</evidence>
<dbReference type="EC" id="1.8.4.11" evidence="2"/>
<dbReference type="GO" id="GO:0034599">
    <property type="term" value="P:cellular response to oxidative stress"/>
    <property type="evidence" value="ECO:0007669"/>
    <property type="project" value="TreeGrafter"/>
</dbReference>
<dbReference type="GO" id="GO:0008113">
    <property type="term" value="F:peptide-methionine (S)-S-oxide reductase activity"/>
    <property type="evidence" value="ECO:0007669"/>
    <property type="project" value="UniProtKB-EC"/>
</dbReference>
<dbReference type="AlphaFoldDB" id="A0AAV9DY35"/>
<dbReference type="InterPro" id="IPR002569">
    <property type="entry name" value="Met_Sox_Rdtase_MsrA_dom"/>
</dbReference>
<name>A0AAV9DY35_ACOCL</name>
<feature type="domain" description="Peptide methionine sulphoxide reductase MsrA" evidence="9">
    <location>
        <begin position="88"/>
        <end position="168"/>
    </location>
</feature>
<reference evidence="10" key="2">
    <citation type="submission" date="2023-06" db="EMBL/GenBank/DDBJ databases">
        <authorList>
            <person name="Ma L."/>
            <person name="Liu K.-W."/>
            <person name="Li Z."/>
            <person name="Hsiao Y.-Y."/>
            <person name="Qi Y."/>
            <person name="Fu T."/>
            <person name="Tang G."/>
            <person name="Zhang D."/>
            <person name="Sun W.-H."/>
            <person name="Liu D.-K."/>
            <person name="Li Y."/>
            <person name="Chen G.-Z."/>
            <person name="Liu X.-D."/>
            <person name="Liao X.-Y."/>
            <person name="Jiang Y.-T."/>
            <person name="Yu X."/>
            <person name="Hao Y."/>
            <person name="Huang J."/>
            <person name="Zhao X.-W."/>
            <person name="Ke S."/>
            <person name="Chen Y.-Y."/>
            <person name="Wu W.-L."/>
            <person name="Hsu J.-L."/>
            <person name="Lin Y.-F."/>
            <person name="Huang M.-D."/>
            <person name="Li C.-Y."/>
            <person name="Huang L."/>
            <person name="Wang Z.-W."/>
            <person name="Zhao X."/>
            <person name="Zhong W.-Y."/>
            <person name="Peng D.-H."/>
            <person name="Ahmad S."/>
            <person name="Lan S."/>
            <person name="Zhang J.-S."/>
            <person name="Tsai W.-C."/>
            <person name="Van De Peer Y."/>
            <person name="Liu Z.-J."/>
        </authorList>
    </citation>
    <scope>NUCLEOTIDE SEQUENCE</scope>
    <source>
        <strain evidence="10">CP</strain>
        <tissue evidence="10">Leaves</tissue>
    </source>
</reference>
<organism evidence="10 11">
    <name type="scientific">Acorus calamus</name>
    <name type="common">Sweet flag</name>
    <dbReference type="NCBI Taxonomy" id="4465"/>
    <lineage>
        <taxon>Eukaryota</taxon>
        <taxon>Viridiplantae</taxon>
        <taxon>Streptophyta</taxon>
        <taxon>Embryophyta</taxon>
        <taxon>Tracheophyta</taxon>
        <taxon>Spermatophyta</taxon>
        <taxon>Magnoliopsida</taxon>
        <taxon>Liliopsida</taxon>
        <taxon>Acoraceae</taxon>
        <taxon>Acorus</taxon>
    </lineage>
</organism>
<comment type="similarity">
    <text evidence="1">Belongs to the MsrA Met sulfoxide reductase family.</text>
</comment>
<dbReference type="SUPFAM" id="SSF55068">
    <property type="entry name" value="Peptide methionine sulfoxide reductase"/>
    <property type="match status" value="1"/>
</dbReference>
<evidence type="ECO:0000256" key="4">
    <source>
        <dbReference type="ARBA" id="ARBA00030273"/>
    </source>
</evidence>
<keyword evidence="11" id="KW-1185">Reference proteome</keyword>
<evidence type="ECO:0000256" key="8">
    <source>
        <dbReference type="SAM" id="MobiDB-lite"/>
    </source>
</evidence>
<accession>A0AAV9DY35</accession>
<evidence type="ECO:0000256" key="6">
    <source>
        <dbReference type="ARBA" id="ARBA00047806"/>
    </source>
</evidence>
<dbReference type="InterPro" id="IPR050162">
    <property type="entry name" value="MsrA_MetSO_reductase"/>
</dbReference>
<comment type="caution">
    <text evidence="10">The sequence shown here is derived from an EMBL/GenBank/DDBJ whole genome shotgun (WGS) entry which is preliminary data.</text>
</comment>
<dbReference type="GO" id="GO:0005737">
    <property type="term" value="C:cytoplasm"/>
    <property type="evidence" value="ECO:0007669"/>
    <property type="project" value="TreeGrafter"/>
</dbReference>
<protein>
    <recommendedName>
        <fullName evidence="2">peptide-methionine (S)-S-oxide reductase</fullName>
        <ecNumber evidence="2">1.8.4.11</ecNumber>
    </recommendedName>
    <alternativeName>
        <fullName evidence="5">Peptide-methionine (S)-S-oxide reductase</fullName>
    </alternativeName>
    <alternativeName>
        <fullName evidence="4">Protein-methionine-S-oxide reductase</fullName>
    </alternativeName>
</protein>
<proteinExistence type="inferred from homology"/>
<sequence>MLLHTVTTTTFKSSPPPPSLPLLIRSTSRFPIKPSIFPRNPKSIPLSWRGKLGFGNRATNPTTQMDSSASDSVALGPDDDIPSPGLEFAAGCFWGVELGFQRVPGVIVTEVGYTQGVMDNPTYEDVCTDETNHSEVVRLQYDPRQCSFHDLLNAFWAKHDPTSVNRQKFVDILSVLAIIMDMRDQRA</sequence>
<reference evidence="10" key="1">
    <citation type="journal article" date="2023" name="Nat. Commun.">
        <title>Diploid and tetraploid genomes of Acorus and the evolution of monocots.</title>
        <authorList>
            <person name="Ma L."/>
            <person name="Liu K.W."/>
            <person name="Li Z."/>
            <person name="Hsiao Y.Y."/>
            <person name="Qi Y."/>
            <person name="Fu T."/>
            <person name="Tang G.D."/>
            <person name="Zhang D."/>
            <person name="Sun W.H."/>
            <person name="Liu D.K."/>
            <person name="Li Y."/>
            <person name="Chen G.Z."/>
            <person name="Liu X.D."/>
            <person name="Liao X.Y."/>
            <person name="Jiang Y.T."/>
            <person name="Yu X."/>
            <person name="Hao Y."/>
            <person name="Huang J."/>
            <person name="Zhao X.W."/>
            <person name="Ke S."/>
            <person name="Chen Y.Y."/>
            <person name="Wu W.L."/>
            <person name="Hsu J.L."/>
            <person name="Lin Y.F."/>
            <person name="Huang M.D."/>
            <person name="Li C.Y."/>
            <person name="Huang L."/>
            <person name="Wang Z.W."/>
            <person name="Zhao X."/>
            <person name="Zhong W.Y."/>
            <person name="Peng D.H."/>
            <person name="Ahmad S."/>
            <person name="Lan S."/>
            <person name="Zhang J.S."/>
            <person name="Tsai W.C."/>
            <person name="Van de Peer Y."/>
            <person name="Liu Z.J."/>
        </authorList>
    </citation>
    <scope>NUCLEOTIDE SEQUENCE</scope>
    <source>
        <strain evidence="10">CP</strain>
    </source>
</reference>
<gene>
    <name evidence="10" type="ORF">QJS10_CPA10g00999</name>
</gene>
<dbReference type="Pfam" id="PF01625">
    <property type="entry name" value="PMSR"/>
    <property type="match status" value="1"/>
</dbReference>
<dbReference type="InterPro" id="IPR036509">
    <property type="entry name" value="Met_Sox_Rdtase_MsrA_sf"/>
</dbReference>
<evidence type="ECO:0000256" key="5">
    <source>
        <dbReference type="ARBA" id="ARBA00030643"/>
    </source>
</evidence>
<dbReference type="Gene3D" id="3.30.1060.10">
    <property type="entry name" value="Peptide methionine sulphoxide reductase MsrA"/>
    <property type="match status" value="1"/>
</dbReference>
<dbReference type="NCBIfam" id="TIGR00401">
    <property type="entry name" value="msrA"/>
    <property type="match status" value="1"/>
</dbReference>
<feature type="region of interest" description="Disordered" evidence="8">
    <location>
        <begin position="55"/>
        <end position="77"/>
    </location>
</feature>
<dbReference type="PANTHER" id="PTHR42799:SF2">
    <property type="entry name" value="MITOCHONDRIAL PEPTIDE METHIONINE SULFOXIDE REDUCTASE"/>
    <property type="match status" value="1"/>
</dbReference>
<dbReference type="Proteomes" id="UP001180020">
    <property type="component" value="Unassembled WGS sequence"/>
</dbReference>
<keyword evidence="3" id="KW-0560">Oxidoreductase</keyword>
<feature type="compositionally biased region" description="Polar residues" evidence="8">
    <location>
        <begin position="57"/>
        <end position="71"/>
    </location>
</feature>